<accession>A0ABQ8QP82</accession>
<evidence type="ECO:0000313" key="3">
    <source>
        <dbReference type="Proteomes" id="UP001163828"/>
    </source>
</evidence>
<reference evidence="2" key="1">
    <citation type="submission" date="2022-08" db="EMBL/GenBank/DDBJ databases">
        <authorList>
            <consortium name="DOE Joint Genome Institute"/>
            <person name="Min B."/>
            <person name="Riley R."/>
            <person name="Sierra-Patev S."/>
            <person name="Naranjo-Ortiz M."/>
            <person name="Looney B."/>
            <person name="Konkel Z."/>
            <person name="Slot J.C."/>
            <person name="Sakamoto Y."/>
            <person name="Steenwyk J.L."/>
            <person name="Rokas A."/>
            <person name="Carro J."/>
            <person name="Camarero S."/>
            <person name="Ferreira P."/>
            <person name="Molpeceres G."/>
            <person name="Ruiz-Duenas F.J."/>
            <person name="Serrano A."/>
            <person name="Henrissat B."/>
            <person name="Drula E."/>
            <person name="Hughes K.W."/>
            <person name="Mata J.L."/>
            <person name="Ishikawa N.K."/>
            <person name="Vargas-Isla R."/>
            <person name="Ushijima S."/>
            <person name="Smith C.A."/>
            <person name="Ahrendt S."/>
            <person name="Andreopoulos W."/>
            <person name="He G."/>
            <person name="Labutti K."/>
            <person name="Lipzen A."/>
            <person name="Ng V."/>
            <person name="Sandor L."/>
            <person name="Barry K."/>
            <person name="Martinez A.T."/>
            <person name="Xiao Y."/>
            <person name="Gibbons J.G."/>
            <person name="Terashima K."/>
            <person name="Hibbett D.S."/>
            <person name="Grigoriev I.V."/>
        </authorList>
    </citation>
    <scope>NUCLEOTIDE SEQUENCE</scope>
    <source>
        <strain evidence="2">TFB10827</strain>
    </source>
</reference>
<feature type="signal peptide" evidence="1">
    <location>
        <begin position="1"/>
        <end position="20"/>
    </location>
</feature>
<comment type="caution">
    <text evidence="2">The sequence shown here is derived from an EMBL/GenBank/DDBJ whole genome shotgun (WGS) entry which is preliminary data.</text>
</comment>
<protein>
    <submittedName>
        <fullName evidence="2">Uncharacterized protein</fullName>
    </submittedName>
</protein>
<sequence length="186" mass="20558">MLYFFLKSLVALSILGLSLSLAIVNALSVPKSSRAVLAREVQSNNAAKTLGYMQFMSQVRGTHSYAVEEQDNFIEGNTFNLDSFKDSCIIFDTNGLIEAAQKDNLLRHFEKEKDLPKKMPAEGKGLPIAFTGVHTIPFSGLTMYLPITAIKNNPPTVECGPPGKWKHEPAVDWTTFKIPNLPTKSK</sequence>
<dbReference type="EMBL" id="MU790525">
    <property type="protein sequence ID" value="KAJ4000242.1"/>
    <property type="molecule type" value="Genomic_DNA"/>
</dbReference>
<evidence type="ECO:0000313" key="2">
    <source>
        <dbReference type="EMBL" id="KAJ4000242.1"/>
    </source>
</evidence>
<keyword evidence="3" id="KW-1185">Reference proteome</keyword>
<dbReference type="Proteomes" id="UP001163828">
    <property type="component" value="Unassembled WGS sequence"/>
</dbReference>
<gene>
    <name evidence="2" type="ORF">F5050DRAFT_1732664</name>
</gene>
<feature type="chain" id="PRO_5047205873" evidence="1">
    <location>
        <begin position="21"/>
        <end position="186"/>
    </location>
</feature>
<evidence type="ECO:0000256" key="1">
    <source>
        <dbReference type="SAM" id="SignalP"/>
    </source>
</evidence>
<keyword evidence="1" id="KW-0732">Signal</keyword>
<name>A0ABQ8QP82_9AGAR</name>
<proteinExistence type="predicted"/>
<organism evidence="2 3">
    <name type="scientific">Lentinula boryana</name>
    <dbReference type="NCBI Taxonomy" id="40481"/>
    <lineage>
        <taxon>Eukaryota</taxon>
        <taxon>Fungi</taxon>
        <taxon>Dikarya</taxon>
        <taxon>Basidiomycota</taxon>
        <taxon>Agaricomycotina</taxon>
        <taxon>Agaricomycetes</taxon>
        <taxon>Agaricomycetidae</taxon>
        <taxon>Agaricales</taxon>
        <taxon>Marasmiineae</taxon>
        <taxon>Omphalotaceae</taxon>
        <taxon>Lentinula</taxon>
    </lineage>
</organism>